<evidence type="ECO:0000313" key="10">
    <source>
        <dbReference type="Proteomes" id="UP000242497"/>
    </source>
</evidence>
<feature type="transmembrane region" description="Helical" evidence="8">
    <location>
        <begin position="213"/>
        <end position="238"/>
    </location>
</feature>
<feature type="transmembrane region" description="Helical" evidence="8">
    <location>
        <begin position="266"/>
        <end position="288"/>
    </location>
</feature>
<organism evidence="9 10">
    <name type="scientific">Tepidibacter formicigenes DSM 15518</name>
    <dbReference type="NCBI Taxonomy" id="1123349"/>
    <lineage>
        <taxon>Bacteria</taxon>
        <taxon>Bacillati</taxon>
        <taxon>Bacillota</taxon>
        <taxon>Clostridia</taxon>
        <taxon>Peptostreptococcales</taxon>
        <taxon>Peptostreptococcaceae</taxon>
        <taxon>Tepidibacter</taxon>
    </lineage>
</organism>
<feature type="transmembrane region" description="Helical" evidence="8">
    <location>
        <begin position="179"/>
        <end position="201"/>
    </location>
</feature>
<evidence type="ECO:0000256" key="3">
    <source>
        <dbReference type="ARBA" id="ARBA00022448"/>
    </source>
</evidence>
<feature type="transmembrane region" description="Helical" evidence="8">
    <location>
        <begin position="338"/>
        <end position="356"/>
    </location>
</feature>
<feature type="transmembrane region" description="Helical" evidence="8">
    <location>
        <begin position="70"/>
        <end position="91"/>
    </location>
</feature>
<evidence type="ECO:0000256" key="1">
    <source>
        <dbReference type="ARBA" id="ARBA00004141"/>
    </source>
</evidence>
<gene>
    <name evidence="9" type="ORF">SAMN02744037_00183</name>
</gene>
<proteinExistence type="inferred from homology"/>
<feature type="transmembrane region" description="Helical" evidence="8">
    <location>
        <begin position="300"/>
        <end position="318"/>
    </location>
</feature>
<accession>A0A1M6JRF1</accession>
<dbReference type="OrthoDB" id="1675410at2"/>
<evidence type="ECO:0000256" key="6">
    <source>
        <dbReference type="ARBA" id="ARBA00022989"/>
    </source>
</evidence>
<keyword evidence="6 8" id="KW-1133">Transmembrane helix</keyword>
<evidence type="ECO:0000256" key="4">
    <source>
        <dbReference type="ARBA" id="ARBA00022544"/>
    </source>
</evidence>
<dbReference type="Proteomes" id="UP000242497">
    <property type="component" value="Unassembled WGS sequence"/>
</dbReference>
<evidence type="ECO:0000256" key="7">
    <source>
        <dbReference type="ARBA" id="ARBA00023136"/>
    </source>
</evidence>
<keyword evidence="5 8" id="KW-0812">Transmembrane</keyword>
<keyword evidence="3" id="KW-0813">Transport</keyword>
<reference evidence="10" key="1">
    <citation type="submission" date="2016-11" db="EMBL/GenBank/DDBJ databases">
        <authorList>
            <person name="Varghese N."/>
            <person name="Submissions S."/>
        </authorList>
    </citation>
    <scope>NUCLEOTIDE SEQUENCE [LARGE SCALE GENOMIC DNA]</scope>
    <source>
        <strain evidence="10">DSM 15518</strain>
    </source>
</reference>
<dbReference type="Pfam" id="PF03845">
    <property type="entry name" value="Spore_permease"/>
    <property type="match status" value="1"/>
</dbReference>
<evidence type="ECO:0000313" key="9">
    <source>
        <dbReference type="EMBL" id="SHJ49254.1"/>
    </source>
</evidence>
<dbReference type="PANTHER" id="PTHR34975">
    <property type="entry name" value="SPORE GERMINATION PROTEIN A2"/>
    <property type="match status" value="1"/>
</dbReference>
<protein>
    <submittedName>
        <fullName evidence="9">Spore germination protein KB</fullName>
    </submittedName>
</protein>
<dbReference type="InterPro" id="IPR004761">
    <property type="entry name" value="Spore_GerAB"/>
</dbReference>
<keyword evidence="7 8" id="KW-0472">Membrane</keyword>
<dbReference type="GO" id="GO:0016020">
    <property type="term" value="C:membrane"/>
    <property type="evidence" value="ECO:0007669"/>
    <property type="project" value="UniProtKB-SubCell"/>
</dbReference>
<feature type="transmembrane region" description="Helical" evidence="8">
    <location>
        <begin position="12"/>
        <end position="30"/>
    </location>
</feature>
<sequence length="366" mass="41550">MNEEILSDKQGLSIMIMFIIGTASIMARGLDAKQDLWIAIILAMIAHIPIALVCSYLLSTFPGKNIFDIIELCFGNIIGKVVLILYTLFIFHTGVLVYMNFTNFVNTVALWNTPKIIVMIIIVILSSYIVKEGIEVIGRWAEVFLIILIGFILISRLLLIKDMNIDNLYPFLNNGIKPIIKGTYSVFAFPFTQTAVFTAAFSRFKTKKSYYNVYLKSLLIGGLVIFIISVTNILVLGVNRAVSVYYASYDSTSRIDVGSLLQRLEVIIAVVFSFGAFIKGSIYLLASCKGISRIFDINDYKFIVIPISLLMINLSYFLHDGVKDYFEWILNVWQYYAFPFQVILPIIVFITVEIRYKNLIKNIKKS</sequence>
<keyword evidence="4" id="KW-0309">Germination</keyword>
<dbReference type="STRING" id="1123349.SAMN02744037_00183"/>
<dbReference type="AlphaFoldDB" id="A0A1M6JRF1"/>
<dbReference type="GO" id="GO:0009847">
    <property type="term" value="P:spore germination"/>
    <property type="evidence" value="ECO:0007669"/>
    <property type="project" value="InterPro"/>
</dbReference>
<evidence type="ECO:0000256" key="8">
    <source>
        <dbReference type="SAM" id="Phobius"/>
    </source>
</evidence>
<evidence type="ECO:0000256" key="2">
    <source>
        <dbReference type="ARBA" id="ARBA00007998"/>
    </source>
</evidence>
<comment type="similarity">
    <text evidence="2">Belongs to the amino acid-polyamine-organocation (APC) superfamily. Spore germination protein (SGP) (TC 2.A.3.9) family.</text>
</comment>
<dbReference type="EMBL" id="FRAE01000005">
    <property type="protein sequence ID" value="SHJ49254.1"/>
    <property type="molecule type" value="Genomic_DNA"/>
</dbReference>
<feature type="transmembrane region" description="Helical" evidence="8">
    <location>
        <begin position="111"/>
        <end position="130"/>
    </location>
</feature>
<dbReference type="NCBIfam" id="TIGR00912">
    <property type="entry name" value="2A0309"/>
    <property type="match status" value="1"/>
</dbReference>
<name>A0A1M6JRF1_9FIRM</name>
<feature type="transmembrane region" description="Helical" evidence="8">
    <location>
        <begin position="142"/>
        <end position="159"/>
    </location>
</feature>
<evidence type="ECO:0000256" key="5">
    <source>
        <dbReference type="ARBA" id="ARBA00022692"/>
    </source>
</evidence>
<dbReference type="RefSeq" id="WP_072886529.1">
    <property type="nucleotide sequence ID" value="NZ_FRAE01000005.1"/>
</dbReference>
<comment type="subcellular location">
    <subcellularLocation>
        <location evidence="1">Membrane</location>
        <topology evidence="1">Multi-pass membrane protein</topology>
    </subcellularLocation>
</comment>
<dbReference type="PANTHER" id="PTHR34975:SF2">
    <property type="entry name" value="SPORE GERMINATION PROTEIN A2"/>
    <property type="match status" value="1"/>
</dbReference>
<feature type="transmembrane region" description="Helical" evidence="8">
    <location>
        <begin position="36"/>
        <end position="58"/>
    </location>
</feature>
<keyword evidence="10" id="KW-1185">Reference proteome</keyword>